<feature type="domain" description="ABC transporter" evidence="8">
    <location>
        <begin position="7"/>
        <end position="258"/>
    </location>
</feature>
<dbReference type="PANTHER" id="PTHR43297:SF2">
    <property type="entry name" value="DIPEPTIDE TRANSPORT ATP-BINDING PROTEIN DPPD"/>
    <property type="match status" value="1"/>
</dbReference>
<proteinExistence type="inferred from homology"/>
<dbReference type="RefSeq" id="WP_126410884.1">
    <property type="nucleotide sequence ID" value="NZ_RXNT01000026.1"/>
</dbReference>
<name>A0A431VSI1_9BACI</name>
<keyword evidence="5" id="KW-0547">Nucleotide-binding</keyword>
<dbReference type="GO" id="GO:0005524">
    <property type="term" value="F:ATP binding"/>
    <property type="evidence" value="ECO:0007669"/>
    <property type="project" value="UniProtKB-KW"/>
</dbReference>
<dbReference type="SUPFAM" id="SSF52540">
    <property type="entry name" value="P-loop containing nucleoside triphosphate hydrolases"/>
    <property type="match status" value="1"/>
</dbReference>
<evidence type="ECO:0000256" key="7">
    <source>
        <dbReference type="ARBA" id="ARBA00023136"/>
    </source>
</evidence>
<evidence type="ECO:0000313" key="9">
    <source>
        <dbReference type="EMBL" id="RTR26155.1"/>
    </source>
</evidence>
<dbReference type="OrthoDB" id="9802264at2"/>
<dbReference type="SMART" id="SM00382">
    <property type="entry name" value="AAA"/>
    <property type="match status" value="1"/>
</dbReference>
<keyword evidence="10" id="KW-1185">Reference proteome</keyword>
<evidence type="ECO:0000256" key="5">
    <source>
        <dbReference type="ARBA" id="ARBA00022741"/>
    </source>
</evidence>
<dbReference type="PANTHER" id="PTHR43297">
    <property type="entry name" value="OLIGOPEPTIDE TRANSPORT ATP-BINDING PROTEIN APPD"/>
    <property type="match status" value="1"/>
</dbReference>
<dbReference type="PROSITE" id="PS50893">
    <property type="entry name" value="ABC_TRANSPORTER_2"/>
    <property type="match status" value="1"/>
</dbReference>
<evidence type="ECO:0000256" key="6">
    <source>
        <dbReference type="ARBA" id="ARBA00022840"/>
    </source>
</evidence>
<dbReference type="InterPro" id="IPR003439">
    <property type="entry name" value="ABC_transporter-like_ATP-bd"/>
</dbReference>
<organism evidence="9 10">
    <name type="scientific">Bacillus yapensis</name>
    <dbReference type="NCBI Taxonomy" id="2492960"/>
    <lineage>
        <taxon>Bacteria</taxon>
        <taxon>Bacillati</taxon>
        <taxon>Bacillota</taxon>
        <taxon>Bacilli</taxon>
        <taxon>Bacillales</taxon>
        <taxon>Bacillaceae</taxon>
        <taxon>Bacillus</taxon>
    </lineage>
</organism>
<dbReference type="EMBL" id="RXNT01000026">
    <property type="protein sequence ID" value="RTR26155.1"/>
    <property type="molecule type" value="Genomic_DNA"/>
</dbReference>
<dbReference type="CDD" id="cd03257">
    <property type="entry name" value="ABC_NikE_OppD_transporters"/>
    <property type="match status" value="1"/>
</dbReference>
<evidence type="ECO:0000313" key="10">
    <source>
        <dbReference type="Proteomes" id="UP000271374"/>
    </source>
</evidence>
<dbReference type="FunFam" id="3.40.50.300:FF:000016">
    <property type="entry name" value="Oligopeptide ABC transporter ATP-binding component"/>
    <property type="match status" value="1"/>
</dbReference>
<reference evidence="9 10" key="1">
    <citation type="submission" date="2018-12" db="EMBL/GenBank/DDBJ databases">
        <title>Bacillus yapensis draft genome sequence.</title>
        <authorList>
            <person name="Yu L."/>
            <person name="Xu X."/>
            <person name="Tang X."/>
        </authorList>
    </citation>
    <scope>NUCLEOTIDE SEQUENCE [LARGE SCALE GENOMIC DNA]</scope>
    <source>
        <strain evidence="9 10">XXST-01</strain>
    </source>
</reference>
<comment type="subcellular location">
    <subcellularLocation>
        <location evidence="1">Cell membrane</location>
        <topology evidence="1">Peripheral membrane protein</topology>
    </subcellularLocation>
</comment>
<evidence type="ECO:0000256" key="2">
    <source>
        <dbReference type="ARBA" id="ARBA00005417"/>
    </source>
</evidence>
<keyword evidence="7" id="KW-0472">Membrane</keyword>
<evidence type="ECO:0000256" key="3">
    <source>
        <dbReference type="ARBA" id="ARBA00022448"/>
    </source>
</evidence>
<dbReference type="GO" id="GO:0016887">
    <property type="term" value="F:ATP hydrolysis activity"/>
    <property type="evidence" value="ECO:0007669"/>
    <property type="project" value="InterPro"/>
</dbReference>
<gene>
    <name evidence="9" type="ORF">EKG37_21860</name>
</gene>
<protein>
    <submittedName>
        <fullName evidence="9">ABC transporter ATP-binding protein</fullName>
    </submittedName>
</protein>
<sequence>MTQAPVLDVKELKTSFFSSDGEVPAVDNISFSVNKGEILGIVGESGCGKSVTSLSIMKLIPQPPGKIVGGEILLNGEDIVPASEKRMREIRGNDIAMIFQEPMTSLNPLFTIGNQLVEGIILHKKVNKKEAFKIGVEMLKLVGLPRAEQIMKEYPHQLSGGMRQRVMIAMALSCDPKLLIADEPTTALDVTIQAQILSLMKNLNKKLDTAIIMITHDLGVVAEVCQRVIVMYAGKVVEEASVRDIFKNPKHPYTVGLLESIPDVREKKERLYSIPGNVPKPGAIKQGCRFAARCANVHDRCFVEDPPLYKAADGHHVRCFLHAAGGEN</sequence>
<keyword evidence="3" id="KW-0813">Transport</keyword>
<dbReference type="PROSITE" id="PS00211">
    <property type="entry name" value="ABC_TRANSPORTER_1"/>
    <property type="match status" value="1"/>
</dbReference>
<dbReference type="Proteomes" id="UP000271374">
    <property type="component" value="Unassembled WGS sequence"/>
</dbReference>
<comment type="similarity">
    <text evidence="2">Belongs to the ABC transporter superfamily.</text>
</comment>
<dbReference type="NCBIfam" id="TIGR01727">
    <property type="entry name" value="oligo_HPY"/>
    <property type="match status" value="1"/>
</dbReference>
<dbReference type="Pfam" id="PF08352">
    <property type="entry name" value="oligo_HPY"/>
    <property type="match status" value="1"/>
</dbReference>
<dbReference type="InterPro" id="IPR050388">
    <property type="entry name" value="ABC_Ni/Peptide_Import"/>
</dbReference>
<keyword evidence="6 9" id="KW-0067">ATP-binding</keyword>
<keyword evidence="4" id="KW-1003">Cell membrane</keyword>
<evidence type="ECO:0000259" key="8">
    <source>
        <dbReference type="PROSITE" id="PS50893"/>
    </source>
</evidence>
<dbReference type="AlphaFoldDB" id="A0A431VSI1"/>
<accession>A0A431VSI1</accession>
<dbReference type="InterPro" id="IPR013563">
    <property type="entry name" value="Oligopep_ABC_C"/>
</dbReference>
<dbReference type="InterPro" id="IPR027417">
    <property type="entry name" value="P-loop_NTPase"/>
</dbReference>
<dbReference type="Pfam" id="PF00005">
    <property type="entry name" value="ABC_tran"/>
    <property type="match status" value="1"/>
</dbReference>
<dbReference type="GO" id="GO:0015833">
    <property type="term" value="P:peptide transport"/>
    <property type="evidence" value="ECO:0007669"/>
    <property type="project" value="InterPro"/>
</dbReference>
<evidence type="ECO:0000256" key="4">
    <source>
        <dbReference type="ARBA" id="ARBA00022475"/>
    </source>
</evidence>
<dbReference type="InterPro" id="IPR003593">
    <property type="entry name" value="AAA+_ATPase"/>
</dbReference>
<evidence type="ECO:0000256" key="1">
    <source>
        <dbReference type="ARBA" id="ARBA00004202"/>
    </source>
</evidence>
<dbReference type="GO" id="GO:0005886">
    <property type="term" value="C:plasma membrane"/>
    <property type="evidence" value="ECO:0007669"/>
    <property type="project" value="UniProtKB-SubCell"/>
</dbReference>
<comment type="caution">
    <text evidence="9">The sequence shown here is derived from an EMBL/GenBank/DDBJ whole genome shotgun (WGS) entry which is preliminary data.</text>
</comment>
<dbReference type="InterPro" id="IPR017871">
    <property type="entry name" value="ABC_transporter-like_CS"/>
</dbReference>
<dbReference type="Gene3D" id="3.40.50.300">
    <property type="entry name" value="P-loop containing nucleotide triphosphate hydrolases"/>
    <property type="match status" value="1"/>
</dbReference>